<dbReference type="Gene3D" id="3.90.79.10">
    <property type="entry name" value="Nucleoside Triphosphate Pyrophosphohydrolase"/>
    <property type="match status" value="1"/>
</dbReference>
<protein>
    <submittedName>
        <fullName evidence="2">NUDIX hydrolase</fullName>
    </submittedName>
</protein>
<dbReference type="Pfam" id="PF21906">
    <property type="entry name" value="WHD_NrtR"/>
    <property type="match status" value="1"/>
</dbReference>
<name>A0AAJ5WM60_9BACT</name>
<dbReference type="Gene3D" id="1.10.10.10">
    <property type="entry name" value="Winged helix-like DNA-binding domain superfamily/Winged helix DNA-binding domain"/>
    <property type="match status" value="1"/>
</dbReference>
<keyword evidence="2" id="KW-0378">Hydrolase</keyword>
<dbReference type="EMBL" id="CP119311">
    <property type="protein sequence ID" value="WEK34496.1"/>
    <property type="molecule type" value="Genomic_DNA"/>
</dbReference>
<dbReference type="SUPFAM" id="SSF55811">
    <property type="entry name" value="Nudix"/>
    <property type="match status" value="1"/>
</dbReference>
<evidence type="ECO:0000259" key="1">
    <source>
        <dbReference type="PROSITE" id="PS51462"/>
    </source>
</evidence>
<dbReference type="Pfam" id="PF00293">
    <property type="entry name" value="NUDIX"/>
    <property type="match status" value="1"/>
</dbReference>
<organism evidence="2 3">
    <name type="scientific">Candidatus Pseudobacter hemicellulosilyticus</name>
    <dbReference type="NCBI Taxonomy" id="3121375"/>
    <lineage>
        <taxon>Bacteria</taxon>
        <taxon>Pseudomonadati</taxon>
        <taxon>Bacteroidota</taxon>
        <taxon>Chitinophagia</taxon>
        <taxon>Chitinophagales</taxon>
        <taxon>Chitinophagaceae</taxon>
        <taxon>Pseudobacter</taxon>
    </lineage>
</organism>
<dbReference type="InterPro" id="IPR015797">
    <property type="entry name" value="NUDIX_hydrolase-like_dom_sf"/>
</dbReference>
<reference evidence="2" key="1">
    <citation type="submission" date="2023-03" db="EMBL/GenBank/DDBJ databases">
        <title>Andean soil-derived lignocellulolytic bacterial consortium as a source of novel taxa and putative plastic-active enzymes.</title>
        <authorList>
            <person name="Diaz-Garcia L."/>
            <person name="Chuvochina M."/>
            <person name="Feuerriegel G."/>
            <person name="Bunk B."/>
            <person name="Sproer C."/>
            <person name="Streit W.R."/>
            <person name="Rodriguez L.M."/>
            <person name="Overmann J."/>
            <person name="Jimenez D.J."/>
        </authorList>
    </citation>
    <scope>NUCLEOTIDE SEQUENCE</scope>
    <source>
        <strain evidence="2">MAG 7</strain>
    </source>
</reference>
<dbReference type="PROSITE" id="PS51462">
    <property type="entry name" value="NUDIX"/>
    <property type="match status" value="1"/>
</dbReference>
<dbReference type="AlphaFoldDB" id="A0AAJ5WM60"/>
<dbReference type="GO" id="GO:0016787">
    <property type="term" value="F:hydrolase activity"/>
    <property type="evidence" value="ECO:0007669"/>
    <property type="project" value="UniProtKB-KW"/>
</dbReference>
<evidence type="ECO:0000313" key="3">
    <source>
        <dbReference type="Proteomes" id="UP001220610"/>
    </source>
</evidence>
<dbReference type="PANTHER" id="PTHR43736:SF4">
    <property type="entry name" value="SLR1690 PROTEIN"/>
    <property type="match status" value="1"/>
</dbReference>
<evidence type="ECO:0000313" key="2">
    <source>
        <dbReference type="EMBL" id="WEK34496.1"/>
    </source>
</evidence>
<proteinExistence type="predicted"/>
<dbReference type="SUPFAM" id="SSF46785">
    <property type="entry name" value="Winged helix' DNA-binding domain"/>
    <property type="match status" value="1"/>
</dbReference>
<dbReference type="InterPro" id="IPR036390">
    <property type="entry name" value="WH_DNA-bd_sf"/>
</dbReference>
<dbReference type="Proteomes" id="UP001220610">
    <property type="component" value="Chromosome"/>
</dbReference>
<dbReference type="InterPro" id="IPR054105">
    <property type="entry name" value="WHD_NrtR"/>
</dbReference>
<accession>A0AAJ5WM60</accession>
<dbReference type="CDD" id="cd18873">
    <property type="entry name" value="NUDIX_NadM_like"/>
    <property type="match status" value="1"/>
</dbReference>
<dbReference type="InterPro" id="IPR000086">
    <property type="entry name" value="NUDIX_hydrolase_dom"/>
</dbReference>
<feature type="domain" description="Nudix hydrolase" evidence="1">
    <location>
        <begin position="9"/>
        <end position="141"/>
    </location>
</feature>
<dbReference type="InterPro" id="IPR036388">
    <property type="entry name" value="WH-like_DNA-bd_sf"/>
</dbReference>
<gene>
    <name evidence="2" type="ORF">P0Y53_18570</name>
</gene>
<sequence length="239" mass="27724">MRHYSKHPRFPLAVDCIIFGYDGQELKLLVIQRGFEPRKGDWSLIGGFVQKEETAEDAAKRVLLNLTGIDGLYMEQLHTFSDPGRDAEERTVSIAYFALVDLHKYRQPLNEDYHPVWFPINRVPDLIFDHNDMVELAKEKLRYKAALHPLLFELLPARFTIPQLQNLYECVYNTSFDKGNFSRKILSTQLLTKLNDKDKLSSKKGAFYYKVNTKKYNANINSFLNFVSKPDRIAASDRA</sequence>
<dbReference type="PANTHER" id="PTHR43736">
    <property type="entry name" value="ADP-RIBOSE PYROPHOSPHATASE"/>
    <property type="match status" value="1"/>
</dbReference>